<sequence>MLTIITCNDLIEENTGKNQPVIRKRLILDKIKQTTSNYKINIINDPIDIEWLQQVHDPEYIKFLKNAYSSWLVNKEFDWVNESYGVIPFCFTRNKPKNTIAEYKLSGYYGTDVMTPIYQNTYSNALISANLAHYAAEISYLLPENIIYVLAPIPGHHASYDQYGGYCFFNNAFITAYRAIELGKKKVAILDLDFHAGQGVPKLMSRHNNLENKIMACSIHGDPMNDYPFFEGFDNDYNDESIINIPLKDNADWSVYGEVLIEACIKIWKWQPELLIIAFGADTYKEDPDPSPLTRFKLELDDYNKMGQIIRKYFPIPIIVTQEGGYNLDYVPEIVCRFLESLQEN</sequence>
<evidence type="ECO:0000256" key="3">
    <source>
        <dbReference type="ARBA" id="ARBA00022723"/>
    </source>
</evidence>
<dbReference type="SUPFAM" id="SSF52768">
    <property type="entry name" value="Arginase/deacetylase"/>
    <property type="match status" value="1"/>
</dbReference>
<dbReference type="PANTHER" id="PTHR10625">
    <property type="entry name" value="HISTONE DEACETYLASE HDAC1-RELATED"/>
    <property type="match status" value="1"/>
</dbReference>
<keyword evidence="3" id="KW-0479">Metal-binding</keyword>
<dbReference type="GO" id="GO:0046872">
    <property type="term" value="F:metal ion binding"/>
    <property type="evidence" value="ECO:0007669"/>
    <property type="project" value="UniProtKB-KW"/>
</dbReference>
<organism evidence="7">
    <name type="scientific">Klosneuvirus KNV1</name>
    <dbReference type="NCBI Taxonomy" id="1977640"/>
    <lineage>
        <taxon>Viruses</taxon>
        <taxon>Varidnaviria</taxon>
        <taxon>Bamfordvirae</taxon>
        <taxon>Nucleocytoviricota</taxon>
        <taxon>Megaviricetes</taxon>
        <taxon>Imitervirales</taxon>
        <taxon>Mimiviridae</taxon>
        <taxon>Klosneuvirinae</taxon>
        <taxon>Klosneuvirus</taxon>
    </lineage>
</organism>
<keyword evidence="5" id="KW-0862">Zinc</keyword>
<protein>
    <submittedName>
        <fullName evidence="7">Histone deacetylase domain protein</fullName>
    </submittedName>
</protein>
<comment type="similarity">
    <text evidence="2">Belongs to the histone deacetylase family.</text>
</comment>
<evidence type="ECO:0000313" key="7">
    <source>
        <dbReference type="EMBL" id="ARF11327.1"/>
    </source>
</evidence>
<proteinExistence type="inferred from homology"/>
<reference evidence="7" key="1">
    <citation type="journal article" date="2017" name="Science">
        <title>Giant viruses with an expanded complement of translation system components.</title>
        <authorList>
            <person name="Schulz F."/>
            <person name="Yutin N."/>
            <person name="Ivanova N.N."/>
            <person name="Ortega D.R."/>
            <person name="Lee T.K."/>
            <person name="Vierheilig J."/>
            <person name="Daims H."/>
            <person name="Horn M."/>
            <person name="Wagner M."/>
            <person name="Jensen G.J."/>
            <person name="Kyrpides N.C."/>
            <person name="Koonin E.V."/>
            <person name="Woyke T."/>
        </authorList>
    </citation>
    <scope>NUCLEOTIDE SEQUENCE</scope>
    <source>
        <strain evidence="7">KNV1</strain>
    </source>
</reference>
<dbReference type="InterPro" id="IPR000286">
    <property type="entry name" value="HDACs"/>
</dbReference>
<dbReference type="GO" id="GO:0016787">
    <property type="term" value="F:hydrolase activity"/>
    <property type="evidence" value="ECO:0007669"/>
    <property type="project" value="UniProtKB-KW"/>
</dbReference>
<evidence type="ECO:0000256" key="1">
    <source>
        <dbReference type="ARBA" id="ARBA00001947"/>
    </source>
</evidence>
<gene>
    <name evidence="7" type="ORF">Klosneuvirus_1_184</name>
</gene>
<evidence type="ECO:0000259" key="6">
    <source>
        <dbReference type="Pfam" id="PF00850"/>
    </source>
</evidence>
<evidence type="ECO:0000256" key="2">
    <source>
        <dbReference type="ARBA" id="ARBA00005947"/>
    </source>
</evidence>
<dbReference type="Pfam" id="PF00850">
    <property type="entry name" value="Hist_deacetyl"/>
    <property type="match status" value="1"/>
</dbReference>
<dbReference type="GO" id="GO:0040029">
    <property type="term" value="P:epigenetic regulation of gene expression"/>
    <property type="evidence" value="ECO:0007669"/>
    <property type="project" value="TreeGrafter"/>
</dbReference>
<dbReference type="PANTHER" id="PTHR10625:SF17">
    <property type="entry name" value="HISTONE DEACETYLASE 8"/>
    <property type="match status" value="1"/>
</dbReference>
<dbReference type="InterPro" id="IPR023696">
    <property type="entry name" value="Ureohydrolase_dom_sf"/>
</dbReference>
<comment type="cofactor">
    <cofactor evidence="1">
        <name>Zn(2+)</name>
        <dbReference type="ChEBI" id="CHEBI:29105"/>
    </cofactor>
</comment>
<dbReference type="GO" id="GO:0004407">
    <property type="term" value="F:histone deacetylase activity"/>
    <property type="evidence" value="ECO:0007669"/>
    <property type="project" value="TreeGrafter"/>
</dbReference>
<accession>A0A1V0SHY4</accession>
<feature type="domain" description="Histone deacetylase" evidence="6">
    <location>
        <begin position="23"/>
        <end position="341"/>
    </location>
</feature>
<evidence type="ECO:0000256" key="4">
    <source>
        <dbReference type="ARBA" id="ARBA00022801"/>
    </source>
</evidence>
<keyword evidence="4" id="KW-0378">Hydrolase</keyword>
<dbReference type="EMBL" id="KY684108">
    <property type="protein sequence ID" value="ARF11327.1"/>
    <property type="molecule type" value="Genomic_DNA"/>
</dbReference>
<dbReference type="InterPro" id="IPR023801">
    <property type="entry name" value="His_deacetylse_dom"/>
</dbReference>
<dbReference type="Gene3D" id="3.40.800.20">
    <property type="entry name" value="Histone deacetylase domain"/>
    <property type="match status" value="1"/>
</dbReference>
<name>A0A1V0SHY4_9VIRU</name>
<dbReference type="InterPro" id="IPR037138">
    <property type="entry name" value="His_deacetylse_dom_sf"/>
</dbReference>
<dbReference type="PRINTS" id="PR01270">
    <property type="entry name" value="HDASUPER"/>
</dbReference>
<evidence type="ECO:0000256" key="5">
    <source>
        <dbReference type="ARBA" id="ARBA00022833"/>
    </source>
</evidence>